<accession>A0ABU7THH2</accession>
<evidence type="ECO:0000313" key="7">
    <source>
        <dbReference type="EMBL" id="MEE7489103.1"/>
    </source>
</evidence>
<dbReference type="PROSITE" id="PS00217">
    <property type="entry name" value="SUGAR_TRANSPORT_2"/>
    <property type="match status" value="1"/>
</dbReference>
<dbReference type="RefSeq" id="WP_331300476.1">
    <property type="nucleotide sequence ID" value="NZ_MLCA01000001.1"/>
</dbReference>
<feature type="transmembrane region" description="Helical" evidence="5">
    <location>
        <begin position="190"/>
        <end position="208"/>
    </location>
</feature>
<dbReference type="PANTHER" id="PTHR23508:SF10">
    <property type="entry name" value="CARBOXYLIC ACID TRANSPORTER PROTEIN HOMOLOG"/>
    <property type="match status" value="1"/>
</dbReference>
<feature type="transmembrane region" description="Helical" evidence="5">
    <location>
        <begin position="27"/>
        <end position="47"/>
    </location>
</feature>
<keyword evidence="8" id="KW-1185">Reference proteome</keyword>
<feature type="transmembrane region" description="Helical" evidence="5">
    <location>
        <begin position="67"/>
        <end position="87"/>
    </location>
</feature>
<comment type="subcellular location">
    <subcellularLocation>
        <location evidence="1">Membrane</location>
        <topology evidence="1">Multi-pass membrane protein</topology>
    </subcellularLocation>
</comment>
<dbReference type="Proteomes" id="UP001355206">
    <property type="component" value="Unassembled WGS sequence"/>
</dbReference>
<evidence type="ECO:0000313" key="8">
    <source>
        <dbReference type="Proteomes" id="UP001355206"/>
    </source>
</evidence>
<feature type="transmembrane region" description="Helical" evidence="5">
    <location>
        <begin position="359"/>
        <end position="382"/>
    </location>
</feature>
<feature type="transmembrane region" description="Helical" evidence="5">
    <location>
        <begin position="419"/>
        <end position="444"/>
    </location>
</feature>
<dbReference type="InterPro" id="IPR005829">
    <property type="entry name" value="Sugar_transporter_CS"/>
</dbReference>
<evidence type="ECO:0000256" key="3">
    <source>
        <dbReference type="ARBA" id="ARBA00022989"/>
    </source>
</evidence>
<feature type="transmembrane region" description="Helical" evidence="5">
    <location>
        <begin position="309"/>
        <end position="326"/>
    </location>
</feature>
<keyword evidence="4 5" id="KW-0472">Membrane</keyword>
<organism evidence="7 8">
    <name type="scientific">Methylobacterium oryzae</name>
    <dbReference type="NCBI Taxonomy" id="334852"/>
    <lineage>
        <taxon>Bacteria</taxon>
        <taxon>Pseudomonadati</taxon>
        <taxon>Pseudomonadota</taxon>
        <taxon>Alphaproteobacteria</taxon>
        <taxon>Hyphomicrobiales</taxon>
        <taxon>Methylobacteriaceae</taxon>
        <taxon>Methylobacterium</taxon>
    </lineage>
</organism>
<evidence type="ECO:0000256" key="5">
    <source>
        <dbReference type="SAM" id="Phobius"/>
    </source>
</evidence>
<dbReference type="Gene3D" id="1.20.1250.20">
    <property type="entry name" value="MFS general substrate transporter like domains"/>
    <property type="match status" value="1"/>
</dbReference>
<evidence type="ECO:0000259" key="6">
    <source>
        <dbReference type="PROSITE" id="PS50850"/>
    </source>
</evidence>
<evidence type="ECO:0000256" key="2">
    <source>
        <dbReference type="ARBA" id="ARBA00022692"/>
    </source>
</evidence>
<sequence>MDAGDVGLREAASAPWYAGLTRRHWRILWGSYLGWIFDGYEAVALVYALRPALASILTPEQAQAPAFYVGLAIGITLLGWGIGGLMGGIAADYIGRKRMMMVSILGYAVFTGLTAFAESFTQLALLRFITGLAIGSEWSTGIALVAETWPNRARPKGCGFLQSGFGGGAVLAAIVWAVLAATEPLGAESWRILFALGALPAFVCLYLRRALEESEQWMQAVKAQRWAATTEDDGAEHAGAARKNGARPFSLTEIFREPESRRRVLLATALSFATTVGWWAVSSWLPAYTEGLAKAAGEPANLWGPRMGIIYNIGAITAYVISGFVADAIGRRAFLLVTYVGCIATSLACYLWTGGLVPFMGLAFLNGFFTLGFAFSWMAIYLAELFTPSVRATAASAVFNGARLIAWIFPILAGQIVTAFGGVAAAALTLSSVYVIGLVVPWFMPETRGRPLPT</sequence>
<feature type="transmembrane region" description="Helical" evidence="5">
    <location>
        <begin position="158"/>
        <end position="178"/>
    </location>
</feature>
<gene>
    <name evidence="7" type="ORF">MOTC310_00835</name>
</gene>
<dbReference type="Pfam" id="PF00083">
    <property type="entry name" value="Sugar_tr"/>
    <property type="match status" value="1"/>
</dbReference>
<keyword evidence="3 5" id="KW-1133">Transmembrane helix</keyword>
<comment type="caution">
    <text evidence="7">The sequence shown here is derived from an EMBL/GenBank/DDBJ whole genome shotgun (WGS) entry which is preliminary data.</text>
</comment>
<dbReference type="InterPro" id="IPR020846">
    <property type="entry name" value="MFS_dom"/>
</dbReference>
<dbReference type="PROSITE" id="PS00216">
    <property type="entry name" value="SUGAR_TRANSPORT_1"/>
    <property type="match status" value="2"/>
</dbReference>
<feature type="transmembrane region" description="Helical" evidence="5">
    <location>
        <begin position="394"/>
        <end position="413"/>
    </location>
</feature>
<feature type="transmembrane region" description="Helical" evidence="5">
    <location>
        <begin position="333"/>
        <end position="353"/>
    </location>
</feature>
<dbReference type="InterPro" id="IPR036259">
    <property type="entry name" value="MFS_trans_sf"/>
</dbReference>
<keyword evidence="2 5" id="KW-0812">Transmembrane</keyword>
<reference evidence="7 8" key="1">
    <citation type="journal article" date="2012" name="Genet. Mol. Biol.">
        <title>Analysis of 16S rRNA and mxaF genes revealing insights into Methylobacterium niche-specific plant association.</title>
        <authorList>
            <person name="Dourado M.N."/>
            <person name="Andreote F.D."/>
            <person name="Dini-Andreote F."/>
            <person name="Conti R."/>
            <person name="Araujo J.M."/>
            <person name="Araujo W.L."/>
        </authorList>
    </citation>
    <scope>NUCLEOTIDE SEQUENCE [LARGE SCALE GENOMIC DNA]</scope>
    <source>
        <strain evidence="7 8">TC3-10</strain>
    </source>
</reference>
<feature type="transmembrane region" description="Helical" evidence="5">
    <location>
        <begin position="264"/>
        <end position="281"/>
    </location>
</feature>
<evidence type="ECO:0000256" key="4">
    <source>
        <dbReference type="ARBA" id="ARBA00023136"/>
    </source>
</evidence>
<dbReference type="PANTHER" id="PTHR23508">
    <property type="entry name" value="CARBOXYLIC ACID TRANSPORTER PROTEIN HOMOLOG"/>
    <property type="match status" value="1"/>
</dbReference>
<feature type="transmembrane region" description="Helical" evidence="5">
    <location>
        <begin position="123"/>
        <end position="146"/>
    </location>
</feature>
<dbReference type="PROSITE" id="PS50850">
    <property type="entry name" value="MFS"/>
    <property type="match status" value="1"/>
</dbReference>
<protein>
    <submittedName>
        <fullName evidence="7">MFS transporter</fullName>
    </submittedName>
</protein>
<dbReference type="InterPro" id="IPR005828">
    <property type="entry name" value="MFS_sugar_transport-like"/>
</dbReference>
<dbReference type="EMBL" id="MLCA01000001">
    <property type="protein sequence ID" value="MEE7489103.1"/>
    <property type="molecule type" value="Genomic_DNA"/>
</dbReference>
<proteinExistence type="predicted"/>
<dbReference type="SUPFAM" id="SSF103473">
    <property type="entry name" value="MFS general substrate transporter"/>
    <property type="match status" value="1"/>
</dbReference>
<feature type="transmembrane region" description="Helical" evidence="5">
    <location>
        <begin position="99"/>
        <end position="117"/>
    </location>
</feature>
<feature type="domain" description="Major facilitator superfamily (MFS) profile" evidence="6">
    <location>
        <begin position="27"/>
        <end position="449"/>
    </location>
</feature>
<evidence type="ECO:0000256" key="1">
    <source>
        <dbReference type="ARBA" id="ARBA00004141"/>
    </source>
</evidence>
<name>A0ABU7THH2_9HYPH</name>